<keyword evidence="1" id="KW-1133">Transmembrane helix</keyword>
<accession>A0A0G0BLG4</accession>
<evidence type="ECO:0000256" key="1">
    <source>
        <dbReference type="SAM" id="Phobius"/>
    </source>
</evidence>
<name>A0A0G0BLG4_UNCC3</name>
<dbReference type="AlphaFoldDB" id="A0A0G0BLG4"/>
<evidence type="ECO:0008006" key="4">
    <source>
        <dbReference type="Google" id="ProtNLM"/>
    </source>
</evidence>
<evidence type="ECO:0000313" key="3">
    <source>
        <dbReference type="Proteomes" id="UP000034581"/>
    </source>
</evidence>
<proteinExistence type="predicted"/>
<organism evidence="2 3">
    <name type="scientific">candidate division CPR3 bacterium GW2011_GWF2_35_18</name>
    <dbReference type="NCBI Taxonomy" id="1618350"/>
    <lineage>
        <taxon>Bacteria</taxon>
        <taxon>Bacteria division CPR3</taxon>
    </lineage>
</organism>
<protein>
    <recommendedName>
        <fullName evidence="4">POTRA domain-containing protein</fullName>
    </recommendedName>
</protein>
<dbReference type="Proteomes" id="UP000034581">
    <property type="component" value="Unassembled WGS sequence"/>
</dbReference>
<sequence length="267" mass="30585">MRLPLSNRKKVSAQRVSPIFISSVGKRNIVVPFKPVSAVLIALLTILCIYLLFRSDIFLARIITFERIETGGNTSQLILQTDLEDESRYWSTFSLFTFPQDSETRRILDKLPALEEFRITKKFPQELKVVYKERKQAAIVKAKNGSFVLDQKGYVFALTNDQIKAPLFEDLETEWQIGRSINSEKVAFAISTVSRFNKLNLHPTNFLFSGENDLVVKTDTNLEIIFSSFKDVDLQIAVLDVVLKNAKIEGKTFEKIDLRFDRPVVVE</sequence>
<evidence type="ECO:0000313" key="2">
    <source>
        <dbReference type="EMBL" id="KKP70268.1"/>
    </source>
</evidence>
<keyword evidence="1" id="KW-0812">Transmembrane</keyword>
<reference evidence="2 3" key="1">
    <citation type="journal article" date="2015" name="Nature">
        <title>rRNA introns, odd ribosomes, and small enigmatic genomes across a large radiation of phyla.</title>
        <authorList>
            <person name="Brown C.T."/>
            <person name="Hug L.A."/>
            <person name="Thomas B.C."/>
            <person name="Sharon I."/>
            <person name="Castelle C.J."/>
            <person name="Singh A."/>
            <person name="Wilkins M.J."/>
            <person name="Williams K.H."/>
            <person name="Banfield J.F."/>
        </authorList>
    </citation>
    <scope>NUCLEOTIDE SEQUENCE [LARGE SCALE GENOMIC DNA]</scope>
</reference>
<gene>
    <name evidence="2" type="ORF">UR67_C0001G0177</name>
</gene>
<keyword evidence="1" id="KW-0472">Membrane</keyword>
<dbReference type="STRING" id="1618350.UR67_C0001G0177"/>
<comment type="caution">
    <text evidence="2">The sequence shown here is derived from an EMBL/GenBank/DDBJ whole genome shotgun (WGS) entry which is preliminary data.</text>
</comment>
<dbReference type="EMBL" id="LBQB01000001">
    <property type="protein sequence ID" value="KKP70268.1"/>
    <property type="molecule type" value="Genomic_DNA"/>
</dbReference>
<feature type="transmembrane region" description="Helical" evidence="1">
    <location>
        <begin position="36"/>
        <end position="53"/>
    </location>
</feature>